<dbReference type="InterPro" id="IPR036615">
    <property type="entry name" value="Mur_ligase_C_dom_sf"/>
</dbReference>
<dbReference type="PANTHER" id="PTHR43024:SF1">
    <property type="entry name" value="UDP-N-ACETYLMURAMOYL-TRIPEPTIDE--D-ALANYL-D-ALANINE LIGASE"/>
    <property type="match status" value="1"/>
</dbReference>
<dbReference type="EC" id="6.3.2.10" evidence="10 11"/>
<evidence type="ECO:0000256" key="2">
    <source>
        <dbReference type="ARBA" id="ARBA00022598"/>
    </source>
</evidence>
<feature type="domain" description="Mur ligase C-terminal" evidence="13">
    <location>
        <begin position="313"/>
        <end position="438"/>
    </location>
</feature>
<comment type="pathway">
    <text evidence="10 11">Cell wall biogenesis; peptidoglycan biosynthesis.</text>
</comment>
<keyword evidence="16" id="KW-1185">Reference proteome</keyword>
<keyword evidence="6 10" id="KW-0133">Cell shape</keyword>
<evidence type="ECO:0000256" key="9">
    <source>
        <dbReference type="ARBA" id="ARBA00023316"/>
    </source>
</evidence>
<accession>A0ABV7CV84</accession>
<keyword evidence="8 10" id="KW-0131">Cell cycle</keyword>
<comment type="caution">
    <text evidence="15">The sequence shown here is derived from an EMBL/GenBank/DDBJ whole genome shotgun (WGS) entry which is preliminary data.</text>
</comment>
<sequence length="452" mass="50221">MTFTIEWISHIFEKFDGEVKNVKINEIMTDSRKVTKDALFVPIKGENFDAHDFLMQAVENGAAATLWNRKKNLPEDLPAGFPVFYVEDTTVALQTLAQTYREEVDPVVIGVTGSNGKTTTKDLIASVMKTSYRTHYTDGNYNNHIGLPLTILSMPSDTEALVLEMGMSAFGEIDLLSRLSKPDYAVITNIGESHIEYLGSRAGIARAKLEITSGLNEEGLLLIDGDEELLNDANRRKGTIACGFGRDNDEVISNVDIGTQYTTFKLGDMEYKVPLLGKHHALNAAFAVILGRELGIPIEKRKKGLSSLNRTGMRFEMLQGKKGAYIINDAYNASPTSMKAAIEVVKQLQGYQERVLVLGDVLELGEDSAEYHRSVAEVIEEPITAVLTFGNEAEYIAEAVKQQHSDIFCQHYSDRKKLSEDLPSYLQKDALLLFKASRGLKFETFIESLIQS</sequence>
<dbReference type="InterPro" id="IPR036565">
    <property type="entry name" value="Mur-like_cat_sf"/>
</dbReference>
<evidence type="ECO:0000256" key="10">
    <source>
        <dbReference type="HAMAP-Rule" id="MF_02019"/>
    </source>
</evidence>
<keyword evidence="3 10" id="KW-0132">Cell division</keyword>
<keyword evidence="4 10" id="KW-0547">Nucleotide-binding</keyword>
<evidence type="ECO:0000256" key="8">
    <source>
        <dbReference type="ARBA" id="ARBA00023306"/>
    </source>
</evidence>
<keyword evidence="7 10" id="KW-0573">Peptidoglycan synthesis</keyword>
<protein>
    <recommendedName>
        <fullName evidence="10 11">UDP-N-acetylmuramoyl-tripeptide--D-alanyl-D-alanine ligase</fullName>
        <ecNumber evidence="10 11">6.3.2.10</ecNumber>
    </recommendedName>
    <alternativeName>
        <fullName evidence="10">D-alanyl-D-alanine-adding enzyme</fullName>
    </alternativeName>
</protein>
<dbReference type="Gene3D" id="3.40.1190.10">
    <property type="entry name" value="Mur-like, catalytic domain"/>
    <property type="match status" value="1"/>
</dbReference>
<gene>
    <name evidence="10 15" type="primary">murF</name>
    <name evidence="15" type="ORF">ACFOGI_08240</name>
</gene>
<name>A0ABV7CV84_9BACI</name>
<dbReference type="InterPro" id="IPR005863">
    <property type="entry name" value="UDP-N-AcMur_synth"/>
</dbReference>
<reference evidence="16" key="1">
    <citation type="journal article" date="2019" name="Int. J. Syst. Evol. Microbiol.">
        <title>The Global Catalogue of Microorganisms (GCM) 10K type strain sequencing project: providing services to taxonomists for standard genome sequencing and annotation.</title>
        <authorList>
            <consortium name="The Broad Institute Genomics Platform"/>
            <consortium name="The Broad Institute Genome Sequencing Center for Infectious Disease"/>
            <person name="Wu L."/>
            <person name="Ma J."/>
        </authorList>
    </citation>
    <scope>NUCLEOTIDE SEQUENCE [LARGE SCALE GENOMIC DNA]</scope>
    <source>
        <strain evidence="16">KCTC 13128</strain>
    </source>
</reference>
<dbReference type="Gene3D" id="3.40.1390.10">
    <property type="entry name" value="MurE/MurF, N-terminal domain"/>
    <property type="match status" value="1"/>
</dbReference>
<evidence type="ECO:0000259" key="14">
    <source>
        <dbReference type="Pfam" id="PF08245"/>
    </source>
</evidence>
<dbReference type="Proteomes" id="UP001595279">
    <property type="component" value="Unassembled WGS sequence"/>
</dbReference>
<dbReference type="InterPro" id="IPR051046">
    <property type="entry name" value="MurCDEF_CellWall_CoF430Synth"/>
</dbReference>
<organism evidence="15 16">
    <name type="scientific">Virgibacillus xinjiangensis</name>
    <dbReference type="NCBI Taxonomy" id="393090"/>
    <lineage>
        <taxon>Bacteria</taxon>
        <taxon>Bacillati</taxon>
        <taxon>Bacillota</taxon>
        <taxon>Bacilli</taxon>
        <taxon>Bacillales</taxon>
        <taxon>Bacillaceae</taxon>
        <taxon>Virgibacillus</taxon>
    </lineage>
</organism>
<dbReference type="GO" id="GO:0047480">
    <property type="term" value="F:UDP-N-acetylmuramoyl-tripeptide-D-alanyl-D-alanine ligase activity"/>
    <property type="evidence" value="ECO:0007669"/>
    <property type="project" value="UniProtKB-EC"/>
</dbReference>
<dbReference type="NCBIfam" id="TIGR01143">
    <property type="entry name" value="murF"/>
    <property type="match status" value="1"/>
</dbReference>
<proteinExistence type="inferred from homology"/>
<evidence type="ECO:0000313" key="15">
    <source>
        <dbReference type="EMBL" id="MFC3040242.1"/>
    </source>
</evidence>
<keyword evidence="1 10" id="KW-0963">Cytoplasm</keyword>
<evidence type="ECO:0000256" key="5">
    <source>
        <dbReference type="ARBA" id="ARBA00022840"/>
    </source>
</evidence>
<dbReference type="Pfam" id="PF02875">
    <property type="entry name" value="Mur_ligase_C"/>
    <property type="match status" value="1"/>
</dbReference>
<dbReference type="InterPro" id="IPR035911">
    <property type="entry name" value="MurE/MurF_N"/>
</dbReference>
<evidence type="ECO:0000256" key="7">
    <source>
        <dbReference type="ARBA" id="ARBA00022984"/>
    </source>
</evidence>
<dbReference type="SUPFAM" id="SSF63418">
    <property type="entry name" value="MurE/MurF N-terminal domain"/>
    <property type="match status" value="1"/>
</dbReference>
<dbReference type="SUPFAM" id="SSF53244">
    <property type="entry name" value="MurD-like peptide ligases, peptide-binding domain"/>
    <property type="match status" value="1"/>
</dbReference>
<evidence type="ECO:0000256" key="6">
    <source>
        <dbReference type="ARBA" id="ARBA00022960"/>
    </source>
</evidence>
<dbReference type="Pfam" id="PF01225">
    <property type="entry name" value="Mur_ligase"/>
    <property type="match status" value="1"/>
</dbReference>
<evidence type="ECO:0000256" key="1">
    <source>
        <dbReference type="ARBA" id="ARBA00022490"/>
    </source>
</evidence>
<dbReference type="PANTHER" id="PTHR43024">
    <property type="entry name" value="UDP-N-ACETYLMURAMOYL-TRIPEPTIDE--D-ALANYL-D-ALANINE LIGASE"/>
    <property type="match status" value="1"/>
</dbReference>
<keyword evidence="5 10" id="KW-0067">ATP-binding</keyword>
<feature type="domain" description="Mur ligase N-terminal catalytic" evidence="12">
    <location>
        <begin position="24"/>
        <end position="100"/>
    </location>
</feature>
<dbReference type="Gene3D" id="3.90.190.20">
    <property type="entry name" value="Mur ligase, C-terminal domain"/>
    <property type="match status" value="1"/>
</dbReference>
<dbReference type="InterPro" id="IPR004101">
    <property type="entry name" value="Mur_ligase_C"/>
</dbReference>
<feature type="domain" description="Mur ligase central" evidence="14">
    <location>
        <begin position="111"/>
        <end position="290"/>
    </location>
</feature>
<dbReference type="HAMAP" id="MF_02019">
    <property type="entry name" value="MurF"/>
    <property type="match status" value="1"/>
</dbReference>
<evidence type="ECO:0000259" key="13">
    <source>
        <dbReference type="Pfam" id="PF02875"/>
    </source>
</evidence>
<dbReference type="Pfam" id="PF08245">
    <property type="entry name" value="Mur_ligase_M"/>
    <property type="match status" value="1"/>
</dbReference>
<evidence type="ECO:0000256" key="4">
    <source>
        <dbReference type="ARBA" id="ARBA00022741"/>
    </source>
</evidence>
<dbReference type="EMBL" id="JBHRSA010000034">
    <property type="protein sequence ID" value="MFC3040242.1"/>
    <property type="molecule type" value="Genomic_DNA"/>
</dbReference>
<dbReference type="InterPro" id="IPR000713">
    <property type="entry name" value="Mur_ligase_N"/>
</dbReference>
<comment type="subcellular location">
    <subcellularLocation>
        <location evidence="10 11">Cytoplasm</location>
    </subcellularLocation>
</comment>
<feature type="binding site" evidence="10">
    <location>
        <begin position="113"/>
        <end position="119"/>
    </location>
    <ligand>
        <name>ATP</name>
        <dbReference type="ChEBI" id="CHEBI:30616"/>
    </ligand>
</feature>
<evidence type="ECO:0000256" key="11">
    <source>
        <dbReference type="RuleBase" id="RU004136"/>
    </source>
</evidence>
<keyword evidence="2 10" id="KW-0436">Ligase</keyword>
<evidence type="ECO:0000259" key="12">
    <source>
        <dbReference type="Pfam" id="PF01225"/>
    </source>
</evidence>
<dbReference type="SUPFAM" id="SSF53623">
    <property type="entry name" value="MurD-like peptide ligases, catalytic domain"/>
    <property type="match status" value="1"/>
</dbReference>
<evidence type="ECO:0000256" key="3">
    <source>
        <dbReference type="ARBA" id="ARBA00022618"/>
    </source>
</evidence>
<comment type="function">
    <text evidence="10 11">Involved in cell wall formation. Catalyzes the final step in the synthesis of UDP-N-acetylmuramoyl-pentapeptide, the precursor of murein.</text>
</comment>
<dbReference type="InterPro" id="IPR013221">
    <property type="entry name" value="Mur_ligase_cen"/>
</dbReference>
<evidence type="ECO:0000313" key="16">
    <source>
        <dbReference type="Proteomes" id="UP001595279"/>
    </source>
</evidence>
<comment type="similarity">
    <text evidence="10">Belongs to the MurCDEF family. MurF subfamily.</text>
</comment>
<comment type="catalytic activity">
    <reaction evidence="10 11">
        <text>D-alanyl-D-alanine + UDP-N-acetyl-alpha-D-muramoyl-L-alanyl-gamma-D-glutamyl-meso-2,6-diaminopimelate + ATP = UDP-N-acetyl-alpha-D-muramoyl-L-alanyl-gamma-D-glutamyl-meso-2,6-diaminopimeloyl-D-alanyl-D-alanine + ADP + phosphate + H(+)</text>
        <dbReference type="Rhea" id="RHEA:28374"/>
        <dbReference type="ChEBI" id="CHEBI:15378"/>
        <dbReference type="ChEBI" id="CHEBI:30616"/>
        <dbReference type="ChEBI" id="CHEBI:43474"/>
        <dbReference type="ChEBI" id="CHEBI:57822"/>
        <dbReference type="ChEBI" id="CHEBI:61386"/>
        <dbReference type="ChEBI" id="CHEBI:83905"/>
        <dbReference type="ChEBI" id="CHEBI:456216"/>
        <dbReference type="EC" id="6.3.2.10"/>
    </reaction>
</comment>
<dbReference type="RefSeq" id="WP_390271263.1">
    <property type="nucleotide sequence ID" value="NZ_JBHRSA010000034.1"/>
</dbReference>
<keyword evidence="9 10" id="KW-0961">Cell wall biogenesis/degradation</keyword>